<keyword evidence="2" id="KW-1185">Reference proteome</keyword>
<accession>A0A420BJV6</accession>
<dbReference type="InterPro" id="IPR029062">
    <property type="entry name" value="Class_I_gatase-like"/>
</dbReference>
<dbReference type="InterPro" id="IPR003737">
    <property type="entry name" value="GlcNAc_PI_deacetylase-related"/>
</dbReference>
<name>A0A420BJV6_SPHD1</name>
<evidence type="ECO:0000313" key="1">
    <source>
        <dbReference type="EMBL" id="RKE57002.1"/>
    </source>
</evidence>
<protein>
    <submittedName>
        <fullName evidence="1">LmbE family N-acetylglucosaminyl deacetylase</fullName>
    </submittedName>
</protein>
<gene>
    <name evidence="1" type="ORF">DFQ12_1876</name>
</gene>
<sequence>MALKFLAQQSRQQPRNGISSQINHAGFMRELCKLKVFGRILYVGAHPDDENNKLLTFFAQDQLVDAAYLSLTRGEGGQNFIGSEKGTDLGILRVQESLSARKTEGTRQFFTRAKDFGFVESAAETMLRWDEQAVLADIVWTIRYFRPDIIITRFSPNIPDLHGHHQSSAILTQKAYDLAANPQAYPEQLEELSVWQTQRLFWNVYQESGVKDIGGKVIPLPQHFSVTIPVYNRYTGLHHGEIAAESRNKHRSQAMASLTQHTPTLEYFELLRGKSVDPTAADALFTSTETEDQYIPVFKKLVDRLLAKQAQGDNRELSVTIATILIWMRTVSKNSVIHEKRADLELLLLRTLGVSFEINSLVDSWVPGTDVNLFLQANIPQDSDLVLTHVTVPFFESLYHQPLQLSGTERIEITGRLSSTIEPSLPSWLKEEGDRGNYSPRSFNDIVLAQHNNSIVVQLQLQFGGVSMAISVPVLNNNKAITIAPAITGTFDTDIIVLADSTSRSVSLELQSNVSTAESVTVRLKGADELGLFPKEHTLNLEGNASEKIHFQLTSLGSAEQIQRIGFEIESSYGIHQRGLKSLSYPHIEDVVYHPKAFFKVLDSPVANTAKKIAYIAGKKDELLGSLKQLVNEIELLSVAALKDTDLSTFDAIVLGIRIYNTDPQLVNFHTQLREYVEAGGVLITQYNTPYDLPLEEVGAYPLAVTGERITDMESTISFLDPTHRILNYPNKIEQLDFANWVQDRALFLPKDWNSEFKPVLRTQNSNNGNEDGLLLVNRKGKGYYIYSSLSLFRQLPAAVSGAYRLFANMLSIGRLESHS</sequence>
<dbReference type="AlphaFoldDB" id="A0A420BJV6"/>
<dbReference type="Pfam" id="PF02585">
    <property type="entry name" value="PIG-L"/>
    <property type="match status" value="1"/>
</dbReference>
<evidence type="ECO:0000313" key="2">
    <source>
        <dbReference type="Proteomes" id="UP000286246"/>
    </source>
</evidence>
<dbReference type="EMBL" id="RAPY01000001">
    <property type="protein sequence ID" value="RKE57002.1"/>
    <property type="molecule type" value="Genomic_DNA"/>
</dbReference>
<comment type="caution">
    <text evidence="1">The sequence shown here is derived from an EMBL/GenBank/DDBJ whole genome shotgun (WGS) entry which is preliminary data.</text>
</comment>
<dbReference type="SUPFAM" id="SSF52317">
    <property type="entry name" value="Class I glutamine amidotransferase-like"/>
    <property type="match status" value="1"/>
</dbReference>
<dbReference type="Proteomes" id="UP000286246">
    <property type="component" value="Unassembled WGS sequence"/>
</dbReference>
<dbReference type="Gene3D" id="3.40.50.10320">
    <property type="entry name" value="LmbE-like"/>
    <property type="match status" value="1"/>
</dbReference>
<dbReference type="RefSeq" id="WP_167457217.1">
    <property type="nucleotide sequence ID" value="NZ_RAPY01000001.1"/>
</dbReference>
<organism evidence="1 2">
    <name type="scientific">Sphingobacterium detergens</name>
    <dbReference type="NCBI Taxonomy" id="1145106"/>
    <lineage>
        <taxon>Bacteria</taxon>
        <taxon>Pseudomonadati</taxon>
        <taxon>Bacteroidota</taxon>
        <taxon>Sphingobacteriia</taxon>
        <taxon>Sphingobacteriales</taxon>
        <taxon>Sphingobacteriaceae</taxon>
        <taxon>Sphingobacterium</taxon>
    </lineage>
</organism>
<dbReference type="SUPFAM" id="SSF102588">
    <property type="entry name" value="LmbE-like"/>
    <property type="match status" value="1"/>
</dbReference>
<proteinExistence type="predicted"/>
<reference evidence="1 2" key="1">
    <citation type="submission" date="2018-09" db="EMBL/GenBank/DDBJ databases">
        <title>Genomic Encyclopedia of Type Strains, Phase III (KMG-III): the genomes of soil and plant-associated and newly described type strains.</title>
        <authorList>
            <person name="Whitman W."/>
        </authorList>
    </citation>
    <scope>NUCLEOTIDE SEQUENCE [LARGE SCALE GENOMIC DNA]</scope>
    <source>
        <strain evidence="1 2">CECT 7938</strain>
    </source>
</reference>
<dbReference type="InterPro" id="IPR024078">
    <property type="entry name" value="LmbE-like_dom_sf"/>
</dbReference>